<feature type="compositionally biased region" description="Low complexity" evidence="1">
    <location>
        <begin position="341"/>
        <end position="352"/>
    </location>
</feature>
<dbReference type="AlphaFoldDB" id="A0A9W8M527"/>
<reference evidence="3" key="1">
    <citation type="submission" date="2022-07" db="EMBL/GenBank/DDBJ databases">
        <title>Phylogenomic reconstructions and comparative analyses of Kickxellomycotina fungi.</title>
        <authorList>
            <person name="Reynolds N.K."/>
            <person name="Stajich J.E."/>
            <person name="Barry K."/>
            <person name="Grigoriev I.V."/>
            <person name="Crous P."/>
            <person name="Smith M.E."/>
        </authorList>
    </citation>
    <scope>NUCLEOTIDE SEQUENCE</scope>
    <source>
        <strain evidence="3">RSA 476</strain>
    </source>
</reference>
<feature type="region of interest" description="Disordered" evidence="1">
    <location>
        <begin position="20"/>
        <end position="62"/>
    </location>
</feature>
<feature type="signal peptide" evidence="2">
    <location>
        <begin position="1"/>
        <end position="17"/>
    </location>
</feature>
<protein>
    <submittedName>
        <fullName evidence="3">Uncharacterized protein</fullName>
    </submittedName>
</protein>
<comment type="caution">
    <text evidence="3">The sequence shown here is derived from an EMBL/GenBank/DDBJ whole genome shotgun (WGS) entry which is preliminary data.</text>
</comment>
<name>A0A9W8M527_9FUNG</name>
<dbReference type="Proteomes" id="UP001140074">
    <property type="component" value="Unassembled WGS sequence"/>
</dbReference>
<feature type="region of interest" description="Disordered" evidence="1">
    <location>
        <begin position="588"/>
        <end position="608"/>
    </location>
</feature>
<sequence length="679" mass="68679">MKVLALFLFLSAAVAQAQKDSSSSAPPASTVEDNTASPSDTAVVFTPPKSSQEAHSAEPSGSYEPLFNFDLEPYNMALEIVADALEKLSDTMEPLDLPLPLVGPGYYLEVQVKSPKNAHGSVPFSQINAVTIEGGQAPPVTQVEVILPGESVAHETFMLPVDSISASGTPTVASETEIVSSPVTHDISPTESISMTEPETEISIAPSSSVASVPLSPTPVSIEPTSIPLSGASASANNLINSAIEQLYSQGAFDGHASGFLAVGTIGILHRSGASAAAPISISEEILSTEIPSLSDSSAQPSSQVNNASSPEPSAPLVTASDNEHTADTSSKSAVTDDSAEPASSSSSSEPIISAAPIATTNTALSATATSAISASASASALDTAFAPWSPYMSMQSSSISSAEATPFPGLGGLGSIFAGAYGSSVALQEQSLSIGISAGVSFSGSIAGLVPSASANALPTDSNFMPTSEGLSILPVSTQSNKPSADVVSSMPSLPLSVPIMTDPPMVSSEPLSIPSPPSSMFPLDVAQAHSQQSPVSAGPLASSIEASLSAVPTTVADASALASSGEDEDVDEESMTMATAPLPFPPFGGPQHQQEPSFSNDSASETAELAALPTASSGGLLETIDIISASNDNALESSIDAILHSVIQDYKTQSIPKAAVGFALIHPRRQAAANARY</sequence>
<keyword evidence="4" id="KW-1185">Reference proteome</keyword>
<feature type="compositionally biased region" description="Low complexity" evidence="1">
    <location>
        <begin position="293"/>
        <end position="304"/>
    </location>
</feature>
<organism evidence="3 4">
    <name type="scientific">Coemansia aciculifera</name>
    <dbReference type="NCBI Taxonomy" id="417176"/>
    <lineage>
        <taxon>Eukaryota</taxon>
        <taxon>Fungi</taxon>
        <taxon>Fungi incertae sedis</taxon>
        <taxon>Zoopagomycota</taxon>
        <taxon>Kickxellomycotina</taxon>
        <taxon>Kickxellomycetes</taxon>
        <taxon>Kickxellales</taxon>
        <taxon>Kickxellaceae</taxon>
        <taxon>Coemansia</taxon>
    </lineage>
</organism>
<feature type="chain" id="PRO_5040757745" evidence="2">
    <location>
        <begin position="18"/>
        <end position="679"/>
    </location>
</feature>
<keyword evidence="2" id="KW-0732">Signal</keyword>
<accession>A0A9W8M527</accession>
<proteinExistence type="predicted"/>
<dbReference type="EMBL" id="JANBUY010000084">
    <property type="protein sequence ID" value="KAJ2864566.1"/>
    <property type="molecule type" value="Genomic_DNA"/>
</dbReference>
<feature type="compositionally biased region" description="Polar residues" evidence="1">
    <location>
        <begin position="20"/>
        <end position="40"/>
    </location>
</feature>
<evidence type="ECO:0000256" key="1">
    <source>
        <dbReference type="SAM" id="MobiDB-lite"/>
    </source>
</evidence>
<evidence type="ECO:0000313" key="4">
    <source>
        <dbReference type="Proteomes" id="UP001140074"/>
    </source>
</evidence>
<feature type="region of interest" description="Disordered" evidence="1">
    <location>
        <begin position="293"/>
        <end position="352"/>
    </location>
</feature>
<gene>
    <name evidence="3" type="ORF">GGH94_002842</name>
</gene>
<feature type="compositionally biased region" description="Polar residues" evidence="1">
    <location>
        <begin position="593"/>
        <end position="607"/>
    </location>
</feature>
<evidence type="ECO:0000256" key="2">
    <source>
        <dbReference type="SAM" id="SignalP"/>
    </source>
</evidence>
<evidence type="ECO:0000313" key="3">
    <source>
        <dbReference type="EMBL" id="KAJ2864566.1"/>
    </source>
</evidence>